<name>A0A0S4LHE5_9BACT</name>
<dbReference type="EMBL" id="CZQA01000009">
    <property type="protein sequence ID" value="CUS36993.1"/>
    <property type="molecule type" value="Genomic_DNA"/>
</dbReference>
<feature type="region of interest" description="Disordered" evidence="6">
    <location>
        <begin position="790"/>
        <end position="816"/>
    </location>
</feature>
<dbReference type="PANTHER" id="PTHR34218">
    <property type="entry name" value="PEPTIDASE S45 PENICILLIN AMIDASE"/>
    <property type="match status" value="1"/>
</dbReference>
<feature type="binding site" evidence="5">
    <location>
        <position position="330"/>
    </location>
    <ligand>
        <name>Ca(2+)</name>
        <dbReference type="ChEBI" id="CHEBI:29108"/>
    </ligand>
</feature>
<keyword evidence="2 7" id="KW-0378">Hydrolase</keyword>
<dbReference type="Pfam" id="PF01804">
    <property type="entry name" value="Penicil_amidase"/>
    <property type="match status" value="1"/>
</dbReference>
<evidence type="ECO:0000256" key="4">
    <source>
        <dbReference type="PIRSR" id="PIRSR001227-1"/>
    </source>
</evidence>
<dbReference type="GO" id="GO:0008953">
    <property type="term" value="F:penicillin amidase activity"/>
    <property type="evidence" value="ECO:0007669"/>
    <property type="project" value="UniProtKB-EC"/>
</dbReference>
<dbReference type="InterPro" id="IPR029055">
    <property type="entry name" value="Ntn_hydrolases_N"/>
</dbReference>
<evidence type="ECO:0000256" key="2">
    <source>
        <dbReference type="ARBA" id="ARBA00022801"/>
    </source>
</evidence>
<dbReference type="GO" id="GO:0046872">
    <property type="term" value="F:metal ion binding"/>
    <property type="evidence" value="ECO:0007669"/>
    <property type="project" value="UniProtKB-KW"/>
</dbReference>
<dbReference type="AlphaFoldDB" id="A0A0S4LHE5"/>
<dbReference type="Gene3D" id="1.10.1400.10">
    <property type="match status" value="1"/>
</dbReference>
<keyword evidence="5" id="KW-0106">Calcium</keyword>
<evidence type="ECO:0000256" key="1">
    <source>
        <dbReference type="ARBA" id="ARBA00006586"/>
    </source>
</evidence>
<evidence type="ECO:0000256" key="6">
    <source>
        <dbReference type="SAM" id="MobiDB-lite"/>
    </source>
</evidence>
<protein>
    <submittedName>
        <fullName evidence="7">Putative Penicillin amidase</fullName>
        <ecNumber evidence="7">3.5.1.11</ecNumber>
    </submittedName>
</protein>
<feature type="active site" description="Nucleophile" evidence="4">
    <location>
        <position position="258"/>
    </location>
</feature>
<evidence type="ECO:0000313" key="8">
    <source>
        <dbReference type="Proteomes" id="UP000199032"/>
    </source>
</evidence>
<dbReference type="PIRSF" id="PIRSF001227">
    <property type="entry name" value="Pen_acylase"/>
    <property type="match status" value="1"/>
</dbReference>
<keyword evidence="8" id="KW-1185">Reference proteome</keyword>
<dbReference type="InterPro" id="IPR023343">
    <property type="entry name" value="Penicillin_amidase_dom1"/>
</dbReference>
<feature type="binding site" evidence="5">
    <location>
        <position position="333"/>
    </location>
    <ligand>
        <name>Ca(2+)</name>
        <dbReference type="ChEBI" id="CHEBI:29108"/>
    </ligand>
</feature>
<gene>
    <name evidence="7" type="ORF">COMA1_30356</name>
</gene>
<keyword evidence="5" id="KW-0479">Metal-binding</keyword>
<dbReference type="SUPFAM" id="SSF56235">
    <property type="entry name" value="N-terminal nucleophile aminohydrolases (Ntn hydrolases)"/>
    <property type="match status" value="1"/>
</dbReference>
<dbReference type="RefSeq" id="WP_090749512.1">
    <property type="nucleotide sequence ID" value="NZ_CZQA01000009.1"/>
</dbReference>
<dbReference type="EC" id="3.5.1.11" evidence="7"/>
<sequence length="816" mass="90485">MNRIVRVVIVAVLVLVCGMGYAVMNLRASLPILDGRSEVSSLQEPVVVTRDVYGIPTIAAGSRTDAIRALGYITAQDRLFQMDCLRRSAAGRLAEIFGEAARDNDLRRRTFGLNSTARAIAARLPVDQREVLDAYAEGVNDYLLHKSTLPFEFLLLGYEPDPWKAEDSLLVLLEMFHVLSGTDEEERMKTVMTETLPSEVVAFLVPETDPYTDALLGRPARSSSAIPVQGLAPLRKSLAQMEARKMSLVRFGKSGLGSNAWAVRGVKTADGRSILANDMHLDLTVPNIWYRTQLRYEEVDLTGVAVPGIPIVVAGTNGLVAWGVTNVEGDFLDLVRLEINPANTNEYRTPKGWTRFTTRREVIKVKDVQDFVAEVRETIWGPVSQDDLLSGPVAIRWTALDPDAVDLGQLAMDRVRSVDEAITVMTRAGGPANNVILTDRAGHIAWTYTGKIPLRRGFDGSVSVSWADGRMGWSGYVSPGAIPRIIDPPSGFLVSANHRMLAPTSPYVVGHSFANGYRAFRISQRLGAMENIHENDLFELQLDSTTQLYEFYRRLALEALTEAVVQGKTSLVNARQALRGWNGKADAESRGFALVIRFRQMLSRSVFVPFLSSCQERDARFSYDGDLDTPLRQLLTTQIPELNPDPEHYSTWSVFLLNAVEQTVREVEAEYGAVSLTEMMWGHLNRVRIEHPLSGVLPGLGYLLNMPNEPASGCGQCVRVMEDGLGASQRLVVSPGHQDEGIQHMPGGQSGHPFSPHYRDQHPYWSHGIALPFLAGTPVHTLTLVRPARTAQRAREHNQYWANATNKRRNDEQRRA</sequence>
<organism evidence="7 8">
    <name type="scientific">Candidatus Nitrospira nitrosa</name>
    <dbReference type="NCBI Taxonomy" id="1742972"/>
    <lineage>
        <taxon>Bacteria</taxon>
        <taxon>Pseudomonadati</taxon>
        <taxon>Nitrospirota</taxon>
        <taxon>Nitrospiria</taxon>
        <taxon>Nitrospirales</taxon>
        <taxon>Nitrospiraceae</taxon>
        <taxon>Nitrospira</taxon>
    </lineage>
</organism>
<dbReference type="InterPro" id="IPR002692">
    <property type="entry name" value="S45"/>
</dbReference>
<dbReference type="PANTHER" id="PTHR34218:SF4">
    <property type="entry name" value="ACYL-HOMOSERINE LACTONE ACYLASE QUIP"/>
    <property type="match status" value="1"/>
</dbReference>
<feature type="binding site" evidence="5">
    <location>
        <position position="185"/>
    </location>
    <ligand>
        <name>Ca(2+)</name>
        <dbReference type="ChEBI" id="CHEBI:29108"/>
    </ligand>
</feature>
<reference evidence="7 8" key="1">
    <citation type="submission" date="2015-10" db="EMBL/GenBank/DDBJ databases">
        <authorList>
            <person name="Gilbert D.G."/>
        </authorList>
    </citation>
    <scope>NUCLEOTIDE SEQUENCE [LARGE SCALE GENOMIC DNA]</scope>
    <source>
        <strain evidence="7">COMA1</strain>
    </source>
</reference>
<keyword evidence="3" id="KW-0865">Zymogen</keyword>
<dbReference type="GO" id="GO:0017000">
    <property type="term" value="P:antibiotic biosynthetic process"/>
    <property type="evidence" value="ECO:0007669"/>
    <property type="project" value="InterPro"/>
</dbReference>
<evidence type="ECO:0000256" key="5">
    <source>
        <dbReference type="PIRSR" id="PIRSR001227-2"/>
    </source>
</evidence>
<dbReference type="Gene3D" id="1.10.439.10">
    <property type="entry name" value="Penicillin Amidohydrolase, domain 1"/>
    <property type="match status" value="1"/>
</dbReference>
<comment type="similarity">
    <text evidence="1">Belongs to the peptidase S45 family.</text>
</comment>
<accession>A0A0S4LHE5</accession>
<proteinExistence type="inferred from homology"/>
<dbReference type="InterPro" id="IPR043147">
    <property type="entry name" value="Penicillin_amidase_A-knob"/>
</dbReference>
<evidence type="ECO:0000256" key="3">
    <source>
        <dbReference type="ARBA" id="ARBA00023145"/>
    </source>
</evidence>
<dbReference type="InterPro" id="IPR014395">
    <property type="entry name" value="Pen/GL7ACA/AHL_acylase"/>
</dbReference>
<comment type="cofactor">
    <cofactor evidence="5">
        <name>Ca(2+)</name>
        <dbReference type="ChEBI" id="CHEBI:29108"/>
    </cofactor>
    <text evidence="5">Binds 1 Ca(2+) ion per dimer.</text>
</comment>
<dbReference type="OrthoDB" id="9760084at2"/>
<dbReference type="CDD" id="cd03747">
    <property type="entry name" value="Ntn_PGA_like"/>
    <property type="match status" value="1"/>
</dbReference>
<dbReference type="Gene3D" id="3.60.20.10">
    <property type="entry name" value="Glutamine Phosphoribosylpyrophosphate, subunit 1, domain 1"/>
    <property type="match status" value="1"/>
</dbReference>
<dbReference type="STRING" id="1742972.COMA1_30356"/>
<evidence type="ECO:0000313" key="7">
    <source>
        <dbReference type="EMBL" id="CUS36993.1"/>
    </source>
</evidence>
<dbReference type="Proteomes" id="UP000199032">
    <property type="component" value="Unassembled WGS sequence"/>
</dbReference>
<dbReference type="InterPro" id="IPR043146">
    <property type="entry name" value="Penicillin_amidase_N_B-knob"/>
</dbReference>
<dbReference type="Gene3D" id="2.30.120.10">
    <property type="match status" value="1"/>
</dbReference>